<comment type="caution">
    <text evidence="4">The sequence shown here is derived from an EMBL/GenBank/DDBJ whole genome shotgun (WGS) entry which is preliminary data.</text>
</comment>
<dbReference type="InterPro" id="IPR000960">
    <property type="entry name" value="Flavin_mOase"/>
</dbReference>
<evidence type="ECO:0008006" key="6">
    <source>
        <dbReference type="Google" id="ProtNLM"/>
    </source>
</evidence>
<keyword evidence="5" id="KW-1185">Reference proteome</keyword>
<dbReference type="Gene3D" id="3.50.50.60">
    <property type="entry name" value="FAD/NAD(P)-binding domain"/>
    <property type="match status" value="3"/>
</dbReference>
<dbReference type="Pfam" id="PF13450">
    <property type="entry name" value="NAD_binding_8"/>
    <property type="match status" value="1"/>
</dbReference>
<protein>
    <recommendedName>
        <fullName evidence="6">Flavin-containing monooxygenase</fullName>
    </recommendedName>
</protein>
<evidence type="ECO:0000256" key="2">
    <source>
        <dbReference type="ARBA" id="ARBA00022827"/>
    </source>
</evidence>
<name>A0ABR4FBR2_9PEZI</name>
<accession>A0ABR4FBR2</accession>
<gene>
    <name evidence="4" type="ORF">FJTKL_10643</name>
</gene>
<dbReference type="Proteomes" id="UP001600888">
    <property type="component" value="Unassembled WGS sequence"/>
</dbReference>
<dbReference type="InterPro" id="IPR050346">
    <property type="entry name" value="FMO-like"/>
</dbReference>
<dbReference type="EMBL" id="JBAWTH010000004">
    <property type="protein sequence ID" value="KAL2291941.1"/>
    <property type="molecule type" value="Genomic_DNA"/>
</dbReference>
<keyword evidence="3" id="KW-0560">Oxidoreductase</keyword>
<dbReference type="PANTHER" id="PTHR23023">
    <property type="entry name" value="DIMETHYLANILINE MONOOXYGENASE"/>
    <property type="match status" value="1"/>
</dbReference>
<reference evidence="4 5" key="1">
    <citation type="submission" date="2024-03" db="EMBL/GenBank/DDBJ databases">
        <title>A high-quality draft genome sequence of Diaporthe vaccinii, a causative agent of upright dieback and viscid rot disease in cranberry plants.</title>
        <authorList>
            <person name="Sarrasin M."/>
            <person name="Lang B.F."/>
            <person name="Burger G."/>
        </authorList>
    </citation>
    <scope>NUCLEOTIDE SEQUENCE [LARGE SCALE GENOMIC DNA]</scope>
    <source>
        <strain evidence="4 5">IS7</strain>
    </source>
</reference>
<keyword evidence="2" id="KW-0274">FAD</keyword>
<sequence>MNQSQIIAGKPVAVIGAGVSGLVAAKRLAAEGFQVSVYERRSQAGGLWNFSPDPNTPFASAVYGDLQTNFHASSWSCRIIHGPANLCSCNTILCRNTLRGTRKIFSRNGTAEYDSTSIPRLCVYIMRHMLEVIGSSLGSQCAQERVVHPSSYTSSWQLVCTTNQRYLNTKDLQHGGNCGGTQSLMRSLIEIQTPLGGRSVPGFQFQTRPSETLNHKRLIISQNVLIVGYQASGFDIANKISTSVSKLWISSTRPVAGGLPANALPMKEVSRFFAAQRWVTFTDGQTIVEVDHIIFCTGYQYHQPFIKKNRYTAEPLFPSGPYIKCLHEHTIYINIPTLAFLGMVRDAVPTFLIVQAQAAFVSRFFADQLRSLRQRDEDSQHRLPYPLFLDYLLRLESLCEKSDNSQEWSVSRYTNPVFRWTYELDLLRTKRREIRDEFLAQPPTTTDVWSTEDMIHHYHWKFICFNFTDNIESIIPFLVLSYGYNGDHRPNSTLPFQGWRLYLGSHFRRCLLETAQDFDSQLGPASSEVISRGRRTLSVLLIERWAEFCHGLPNGDSRDEEEEELLSDDDVLTVAEMSDMESLDMHLVPSYSDSRVTAAQTRLVRTTSGGAIN</sequence>
<evidence type="ECO:0000256" key="1">
    <source>
        <dbReference type="ARBA" id="ARBA00022630"/>
    </source>
</evidence>
<dbReference type="InterPro" id="IPR036188">
    <property type="entry name" value="FAD/NAD-bd_sf"/>
</dbReference>
<organism evidence="4 5">
    <name type="scientific">Diaporthe vaccinii</name>
    <dbReference type="NCBI Taxonomy" id="105482"/>
    <lineage>
        <taxon>Eukaryota</taxon>
        <taxon>Fungi</taxon>
        <taxon>Dikarya</taxon>
        <taxon>Ascomycota</taxon>
        <taxon>Pezizomycotina</taxon>
        <taxon>Sordariomycetes</taxon>
        <taxon>Sordariomycetidae</taxon>
        <taxon>Diaporthales</taxon>
        <taxon>Diaporthaceae</taxon>
        <taxon>Diaporthe</taxon>
        <taxon>Diaporthe eres species complex</taxon>
    </lineage>
</organism>
<proteinExistence type="predicted"/>
<evidence type="ECO:0000256" key="3">
    <source>
        <dbReference type="ARBA" id="ARBA00023002"/>
    </source>
</evidence>
<dbReference type="SUPFAM" id="SSF51905">
    <property type="entry name" value="FAD/NAD(P)-binding domain"/>
    <property type="match status" value="1"/>
</dbReference>
<dbReference type="PRINTS" id="PR00370">
    <property type="entry name" value="FMOXYGENASE"/>
</dbReference>
<evidence type="ECO:0000313" key="5">
    <source>
        <dbReference type="Proteomes" id="UP001600888"/>
    </source>
</evidence>
<keyword evidence="1" id="KW-0285">Flavoprotein</keyword>
<evidence type="ECO:0000313" key="4">
    <source>
        <dbReference type="EMBL" id="KAL2291941.1"/>
    </source>
</evidence>